<dbReference type="CDD" id="cd10027">
    <property type="entry name" value="UDG-F1-like"/>
    <property type="match status" value="1"/>
</dbReference>
<dbReference type="STRING" id="670483.S7QHE3"/>
<dbReference type="GeneID" id="19305778"/>
<evidence type="ECO:0000256" key="4">
    <source>
        <dbReference type="ARBA" id="ARBA00023128"/>
    </source>
</evidence>
<dbReference type="GO" id="GO:0097510">
    <property type="term" value="P:base-excision repair, AP site formation via deaminated base removal"/>
    <property type="evidence" value="ECO:0007669"/>
    <property type="project" value="TreeGrafter"/>
</dbReference>
<dbReference type="Proteomes" id="UP000030669">
    <property type="component" value="Unassembled WGS sequence"/>
</dbReference>
<dbReference type="GO" id="GO:0005634">
    <property type="term" value="C:nucleus"/>
    <property type="evidence" value="ECO:0007669"/>
    <property type="project" value="UniProtKB-SubCell"/>
</dbReference>
<keyword evidence="5 7" id="KW-0234">DNA repair</keyword>
<accession>S7QHE3</accession>
<dbReference type="PROSITE" id="PS00130">
    <property type="entry name" value="U_DNA_GLYCOSYLASE"/>
    <property type="match status" value="1"/>
</dbReference>
<dbReference type="InterPro" id="IPR036895">
    <property type="entry name" value="Uracil-DNA_glycosylase-like_sf"/>
</dbReference>
<keyword evidence="12" id="KW-1185">Reference proteome</keyword>
<dbReference type="SMART" id="SM00987">
    <property type="entry name" value="UreE_C"/>
    <property type="match status" value="1"/>
</dbReference>
<dbReference type="FunFam" id="3.40.470.10:FF:000007">
    <property type="entry name" value="Uracil-DNA glycosylase"/>
    <property type="match status" value="1"/>
</dbReference>
<dbReference type="SUPFAM" id="SSF52141">
    <property type="entry name" value="Uracil-DNA glycosylase-like"/>
    <property type="match status" value="1"/>
</dbReference>
<protein>
    <recommendedName>
        <fullName evidence="7 9">Uracil-DNA glycosylase</fullName>
        <shortName evidence="7">UDG</shortName>
        <ecNumber evidence="7 9">3.2.2.27</ecNumber>
    </recommendedName>
</protein>
<dbReference type="EMBL" id="KB469298">
    <property type="protein sequence ID" value="EPQ58577.1"/>
    <property type="molecule type" value="Genomic_DNA"/>
</dbReference>
<comment type="similarity">
    <text evidence="1 7 9">Belongs to the uracil-DNA glycosylase (UDG) superfamily. UNG family.</text>
</comment>
<keyword evidence="3 7" id="KW-0378">Hydrolase</keyword>
<keyword evidence="6 7" id="KW-0539">Nucleus</keyword>
<dbReference type="OMA" id="PDNGYLM"/>
<dbReference type="NCBIfam" id="NF003588">
    <property type="entry name" value="PRK05254.1-1"/>
    <property type="match status" value="1"/>
</dbReference>
<feature type="domain" description="Uracil-DNA glycosylase-like" evidence="10">
    <location>
        <begin position="46"/>
        <end position="209"/>
    </location>
</feature>
<evidence type="ECO:0000256" key="7">
    <source>
        <dbReference type="HAMAP-Rule" id="MF_03166"/>
    </source>
</evidence>
<dbReference type="SMART" id="SM00986">
    <property type="entry name" value="UDG"/>
    <property type="match status" value="1"/>
</dbReference>
<gene>
    <name evidence="7" type="primary">UNG1</name>
    <name evidence="11" type="ORF">GLOTRDRAFT_37555</name>
</gene>
<dbReference type="GO" id="GO:0005739">
    <property type="term" value="C:mitochondrion"/>
    <property type="evidence" value="ECO:0007669"/>
    <property type="project" value="UniProtKB-SubCell"/>
</dbReference>
<evidence type="ECO:0000256" key="1">
    <source>
        <dbReference type="ARBA" id="ARBA00008184"/>
    </source>
</evidence>
<evidence type="ECO:0000259" key="10">
    <source>
        <dbReference type="SMART" id="SM00986"/>
    </source>
</evidence>
<dbReference type="Gene3D" id="3.40.470.10">
    <property type="entry name" value="Uracil-DNA glycosylase-like domain"/>
    <property type="match status" value="1"/>
</dbReference>
<name>S7QHE3_GLOTA</name>
<dbReference type="PANTHER" id="PTHR11264:SF0">
    <property type="entry name" value="URACIL-DNA GLYCOSYLASE"/>
    <property type="match status" value="1"/>
</dbReference>
<keyword evidence="4 7" id="KW-0496">Mitochondrion</keyword>
<dbReference type="InterPro" id="IPR005122">
    <property type="entry name" value="Uracil-DNA_glycosylase-like"/>
</dbReference>
<evidence type="ECO:0000256" key="3">
    <source>
        <dbReference type="ARBA" id="ARBA00022801"/>
    </source>
</evidence>
<dbReference type="NCBIfam" id="NF003589">
    <property type="entry name" value="PRK05254.1-2"/>
    <property type="match status" value="1"/>
</dbReference>
<proteinExistence type="inferred from homology"/>
<dbReference type="AlphaFoldDB" id="S7QHE3"/>
<evidence type="ECO:0000313" key="12">
    <source>
        <dbReference type="Proteomes" id="UP000030669"/>
    </source>
</evidence>
<evidence type="ECO:0000256" key="2">
    <source>
        <dbReference type="ARBA" id="ARBA00022763"/>
    </source>
</evidence>
<dbReference type="HOGENOM" id="CLU_032162_3_0_1"/>
<comment type="catalytic activity">
    <reaction evidence="7 9">
        <text>Hydrolyzes single-stranded DNA or mismatched double-stranded DNA and polynucleotides, releasing free uracil.</text>
        <dbReference type="EC" id="3.2.2.27"/>
    </reaction>
</comment>
<dbReference type="NCBIfam" id="NF003592">
    <property type="entry name" value="PRK05254.1-5"/>
    <property type="match status" value="1"/>
</dbReference>
<dbReference type="RefSeq" id="XP_007862979.1">
    <property type="nucleotide sequence ID" value="XM_007864788.1"/>
</dbReference>
<feature type="active site" description="Proton acceptor" evidence="7 8">
    <location>
        <position position="61"/>
    </location>
</feature>
<organism evidence="11 12">
    <name type="scientific">Gloeophyllum trabeum (strain ATCC 11539 / FP-39264 / Madison 617)</name>
    <name type="common">Brown rot fungus</name>
    <dbReference type="NCBI Taxonomy" id="670483"/>
    <lineage>
        <taxon>Eukaryota</taxon>
        <taxon>Fungi</taxon>
        <taxon>Dikarya</taxon>
        <taxon>Basidiomycota</taxon>
        <taxon>Agaricomycotina</taxon>
        <taxon>Agaricomycetes</taxon>
        <taxon>Gloeophyllales</taxon>
        <taxon>Gloeophyllaceae</taxon>
        <taxon>Gloeophyllum</taxon>
    </lineage>
</organism>
<dbReference type="HAMAP" id="MF_00148">
    <property type="entry name" value="UDG"/>
    <property type="match status" value="1"/>
</dbReference>
<dbReference type="eggNOG" id="KOG2994">
    <property type="taxonomic scope" value="Eukaryota"/>
</dbReference>
<dbReference type="PANTHER" id="PTHR11264">
    <property type="entry name" value="URACIL-DNA GLYCOSYLASE"/>
    <property type="match status" value="1"/>
</dbReference>
<evidence type="ECO:0000256" key="8">
    <source>
        <dbReference type="PROSITE-ProRule" id="PRU10072"/>
    </source>
</evidence>
<dbReference type="GO" id="GO:0004844">
    <property type="term" value="F:uracil DNA N-glycosylase activity"/>
    <property type="evidence" value="ECO:0007669"/>
    <property type="project" value="UniProtKB-UniRule"/>
</dbReference>
<evidence type="ECO:0000256" key="9">
    <source>
        <dbReference type="RuleBase" id="RU003780"/>
    </source>
</evidence>
<dbReference type="Pfam" id="PF03167">
    <property type="entry name" value="UDG"/>
    <property type="match status" value="1"/>
</dbReference>
<dbReference type="EC" id="3.2.2.27" evidence="7 9"/>
<reference evidence="11 12" key="1">
    <citation type="journal article" date="2012" name="Science">
        <title>The Paleozoic origin of enzymatic lignin decomposition reconstructed from 31 fungal genomes.</title>
        <authorList>
            <person name="Floudas D."/>
            <person name="Binder M."/>
            <person name="Riley R."/>
            <person name="Barry K."/>
            <person name="Blanchette R.A."/>
            <person name="Henrissat B."/>
            <person name="Martinez A.T."/>
            <person name="Otillar R."/>
            <person name="Spatafora J.W."/>
            <person name="Yadav J.S."/>
            <person name="Aerts A."/>
            <person name="Benoit I."/>
            <person name="Boyd A."/>
            <person name="Carlson A."/>
            <person name="Copeland A."/>
            <person name="Coutinho P.M."/>
            <person name="de Vries R.P."/>
            <person name="Ferreira P."/>
            <person name="Findley K."/>
            <person name="Foster B."/>
            <person name="Gaskell J."/>
            <person name="Glotzer D."/>
            <person name="Gorecki P."/>
            <person name="Heitman J."/>
            <person name="Hesse C."/>
            <person name="Hori C."/>
            <person name="Igarashi K."/>
            <person name="Jurgens J.A."/>
            <person name="Kallen N."/>
            <person name="Kersten P."/>
            <person name="Kohler A."/>
            <person name="Kuees U."/>
            <person name="Kumar T.K.A."/>
            <person name="Kuo A."/>
            <person name="LaButti K."/>
            <person name="Larrondo L.F."/>
            <person name="Lindquist E."/>
            <person name="Ling A."/>
            <person name="Lombard V."/>
            <person name="Lucas S."/>
            <person name="Lundell T."/>
            <person name="Martin R."/>
            <person name="McLaughlin D.J."/>
            <person name="Morgenstern I."/>
            <person name="Morin E."/>
            <person name="Murat C."/>
            <person name="Nagy L.G."/>
            <person name="Nolan M."/>
            <person name="Ohm R.A."/>
            <person name="Patyshakuliyeva A."/>
            <person name="Rokas A."/>
            <person name="Ruiz-Duenas F.J."/>
            <person name="Sabat G."/>
            <person name="Salamov A."/>
            <person name="Samejima M."/>
            <person name="Schmutz J."/>
            <person name="Slot J.C."/>
            <person name="St John F."/>
            <person name="Stenlid J."/>
            <person name="Sun H."/>
            <person name="Sun S."/>
            <person name="Syed K."/>
            <person name="Tsang A."/>
            <person name="Wiebenga A."/>
            <person name="Young D."/>
            <person name="Pisabarro A."/>
            <person name="Eastwood D.C."/>
            <person name="Martin F."/>
            <person name="Cullen D."/>
            <person name="Grigoriev I.V."/>
            <person name="Hibbett D.S."/>
        </authorList>
    </citation>
    <scope>NUCLEOTIDE SEQUENCE [LARGE SCALE GENOMIC DNA]</scope>
    <source>
        <strain evidence="11 12">ATCC 11539</strain>
    </source>
</reference>
<keyword evidence="2 7" id="KW-0227">DNA damage</keyword>
<evidence type="ECO:0000256" key="6">
    <source>
        <dbReference type="ARBA" id="ARBA00023242"/>
    </source>
</evidence>
<dbReference type="OrthoDB" id="10031947at2759"/>
<evidence type="ECO:0000256" key="5">
    <source>
        <dbReference type="ARBA" id="ARBA00023204"/>
    </source>
</evidence>
<evidence type="ECO:0000313" key="11">
    <source>
        <dbReference type="EMBL" id="EPQ58577.1"/>
    </source>
</evidence>
<dbReference type="InterPro" id="IPR018085">
    <property type="entry name" value="Ura-DNA_Glyclase_AS"/>
</dbReference>
<comment type="subcellular location">
    <subcellularLocation>
        <location evidence="7">Mitochondrion</location>
    </subcellularLocation>
    <subcellularLocation>
        <location evidence="7">Nucleus</location>
    </subcellularLocation>
</comment>
<dbReference type="InterPro" id="IPR002043">
    <property type="entry name" value="UDG_fam1"/>
</dbReference>
<sequence>MGESWYHALTPEFSKSYFQELKQFLISEQKQGVIYPPPKDIYAWSRITSLDSVKVVVIGQDPYHDVGQAHGLAFSVLPPTRVPPSLRNIYKQIKADVPSFIIPTTGDLTPLAKQGVLCLNTCLTVRAHKANSHAGKGWETFTSEVLRAVTSRKSERGVVFFAWGIPAQKTCEKIGIDEHLVLRSPHPSPLSAHRGFLGNGHFKAANAWLRERYGDGEEIDWTVLSSASP</sequence>
<dbReference type="NCBIfam" id="TIGR00628">
    <property type="entry name" value="ung"/>
    <property type="match status" value="1"/>
</dbReference>
<dbReference type="KEGG" id="gtr:GLOTRDRAFT_37555"/>
<comment type="function">
    <text evidence="7 9">Excises uracil residues from the DNA which can arise as a result of misincorporation of dUMP residues by DNA polymerase or due to deamination of cytosine.</text>
</comment>